<name>A0A3R7XFS2_9STRA</name>
<dbReference type="PANTHER" id="PTHR16196">
    <property type="entry name" value="CELL CYCLE CONTROL PROTEIN CWF25"/>
    <property type="match status" value="1"/>
</dbReference>
<evidence type="ECO:0000313" key="10">
    <source>
        <dbReference type="EMBL" id="RQM12977.1"/>
    </source>
</evidence>
<keyword evidence="5" id="KW-0175">Coiled coil</keyword>
<evidence type="ECO:0000256" key="4">
    <source>
        <dbReference type="ARBA" id="ARBA00022728"/>
    </source>
</evidence>
<feature type="domain" description="CBF1-interacting co-repressor CIR N-terminal" evidence="9">
    <location>
        <begin position="19"/>
        <end position="53"/>
    </location>
</feature>
<dbReference type="PANTHER" id="PTHR16196:SF0">
    <property type="entry name" value="PRE-MRNA-SPLICING FACTOR CWC25 HOMOLOG"/>
    <property type="match status" value="1"/>
</dbReference>
<evidence type="ECO:0000313" key="11">
    <source>
        <dbReference type="Proteomes" id="UP000286097"/>
    </source>
</evidence>
<feature type="compositionally biased region" description="Basic residues" evidence="8">
    <location>
        <begin position="181"/>
        <end position="196"/>
    </location>
</feature>
<evidence type="ECO:0000256" key="7">
    <source>
        <dbReference type="ARBA" id="ARBA00023242"/>
    </source>
</evidence>
<keyword evidence="4" id="KW-0747">Spliceosome</keyword>
<protein>
    <recommendedName>
        <fullName evidence="9">CBF1-interacting co-repressor CIR N-terminal domain-containing protein</fullName>
    </recommendedName>
</protein>
<dbReference type="InterPro" id="IPR051376">
    <property type="entry name" value="CWC25_splicing_factor"/>
</dbReference>
<feature type="compositionally biased region" description="Acidic residues" evidence="8">
    <location>
        <begin position="213"/>
        <end position="223"/>
    </location>
</feature>
<comment type="similarity">
    <text evidence="2">Belongs to the CWC25 family.</text>
</comment>
<dbReference type="EMBL" id="QKXF01000295">
    <property type="protein sequence ID" value="RQM12977.1"/>
    <property type="molecule type" value="Genomic_DNA"/>
</dbReference>
<evidence type="ECO:0000256" key="2">
    <source>
        <dbReference type="ARBA" id="ARBA00006695"/>
    </source>
</evidence>
<sequence length="616" mass="72590">MIYLHSLLVLYLVHSLILFFYPLQNVEKVWIAEQKHAAEEKKVAELRKNMEEERQMQELRQLQADQGNKSAAVERVDWMYEGPSAAREKTAEEFLLGKEYKGEDEKPATEDVDLSTTTKYGSLALTKSVLPANDAFQRLNEDPMMLIRKRQQAAREQVLKNPVKMKQIKDKVDRLKEEKKTYKKAKKDAKKEKKQARRDEKRRLKKKRKYGDDSDVSENDEEKAEYRREDSHDEHHRGHGRVRERGRLHTRSRSKSPFSAHHGGNRQCDRSHRSKGNPERRGRSPVHHPSDHSNPSRYADKHRRERSSSRDQRNSKLTSTRHYRSRSRSPEKGRDAFGRDRPSSRPRDRSVDRRGRTLSRKRDTDRRNEDHRERSRDRSSAGYKERRRSRSPVERQDGRRSLSPSDRKDRYRFCSPGGRYEKKRIPTKHKSTPRERSIRQSSGSSEQERDCVKVQGREQPRKERRKPLDIEGKYGLISKTGAVESKDIDKTSLGPNAKYLAKAREAKRLEEEERQRKLGKSSQRESRVLTDEEKRQMAQQMVEDAKQRDEYIVKRAALKKGELDKREQDVTSSNPDFLRKLHSEAYLNDESNMSDRLRRNAHYIQRNADASNFLSM</sequence>
<dbReference type="InterPro" id="IPR019339">
    <property type="entry name" value="CIR_N_dom"/>
</dbReference>
<gene>
    <name evidence="10" type="ORF">DD237_006727</name>
</gene>
<feature type="compositionally biased region" description="Basic and acidic residues" evidence="8">
    <location>
        <begin position="446"/>
        <end position="472"/>
    </location>
</feature>
<evidence type="ECO:0000256" key="8">
    <source>
        <dbReference type="SAM" id="MobiDB-lite"/>
    </source>
</evidence>
<reference evidence="10 11" key="1">
    <citation type="submission" date="2018-06" db="EMBL/GenBank/DDBJ databases">
        <title>Comparative genomics of downy mildews reveals potential adaptations to biotrophy.</title>
        <authorList>
            <person name="Fletcher K."/>
            <person name="Klosterman S.J."/>
            <person name="Derevnina L."/>
            <person name="Martin F."/>
            <person name="Koike S."/>
            <person name="Reyes Chin-Wo S."/>
            <person name="Mou B."/>
            <person name="Michelmore R."/>
        </authorList>
    </citation>
    <scope>NUCLEOTIDE SEQUENCE [LARGE SCALE GENOMIC DNA]</scope>
    <source>
        <strain evidence="10 11">R13</strain>
    </source>
</reference>
<keyword evidence="6" id="KW-0508">mRNA splicing</keyword>
<feature type="region of interest" description="Disordered" evidence="8">
    <location>
        <begin position="156"/>
        <end position="546"/>
    </location>
</feature>
<evidence type="ECO:0000256" key="6">
    <source>
        <dbReference type="ARBA" id="ARBA00023187"/>
    </source>
</evidence>
<evidence type="ECO:0000256" key="3">
    <source>
        <dbReference type="ARBA" id="ARBA00022664"/>
    </source>
</evidence>
<proteinExistence type="inferred from homology"/>
<comment type="subcellular location">
    <subcellularLocation>
        <location evidence="1">Nucleus</location>
    </subcellularLocation>
</comment>
<feature type="compositionally biased region" description="Basic and acidic residues" evidence="8">
    <location>
        <begin position="167"/>
        <end position="180"/>
    </location>
</feature>
<dbReference type="Pfam" id="PF10197">
    <property type="entry name" value="Cir_N"/>
    <property type="match status" value="1"/>
</dbReference>
<accession>A0A3R7XFS2</accession>
<evidence type="ECO:0000256" key="5">
    <source>
        <dbReference type="ARBA" id="ARBA00023054"/>
    </source>
</evidence>
<feature type="compositionally biased region" description="Basic and acidic residues" evidence="8">
    <location>
        <begin position="224"/>
        <end position="247"/>
    </location>
</feature>
<evidence type="ECO:0000259" key="9">
    <source>
        <dbReference type="SMART" id="SM01083"/>
    </source>
</evidence>
<comment type="caution">
    <text evidence="10">The sequence shown here is derived from an EMBL/GenBank/DDBJ whole genome shotgun (WGS) entry which is preliminary data.</text>
</comment>
<evidence type="ECO:0000256" key="1">
    <source>
        <dbReference type="ARBA" id="ARBA00004123"/>
    </source>
</evidence>
<feature type="compositionally biased region" description="Basic and acidic residues" evidence="8">
    <location>
        <begin position="502"/>
        <end position="536"/>
    </location>
</feature>
<dbReference type="InterPro" id="IPR022209">
    <property type="entry name" value="CWC25"/>
</dbReference>
<dbReference type="GO" id="GO:0005684">
    <property type="term" value="C:U2-type spliceosomal complex"/>
    <property type="evidence" value="ECO:0007669"/>
    <property type="project" value="TreeGrafter"/>
</dbReference>
<feature type="compositionally biased region" description="Basic and acidic residues" evidence="8">
    <location>
        <begin position="391"/>
        <end position="412"/>
    </location>
</feature>
<feature type="compositionally biased region" description="Basic and acidic residues" evidence="8">
    <location>
        <begin position="267"/>
        <end position="282"/>
    </location>
</feature>
<keyword evidence="7" id="KW-0539">Nucleus</keyword>
<dbReference type="Proteomes" id="UP000286097">
    <property type="component" value="Unassembled WGS sequence"/>
</dbReference>
<dbReference type="Pfam" id="PF12542">
    <property type="entry name" value="CWC25"/>
    <property type="match status" value="1"/>
</dbReference>
<keyword evidence="3" id="KW-0507">mRNA processing</keyword>
<dbReference type="VEuPathDB" id="FungiDB:DD237_006727"/>
<feature type="compositionally biased region" description="Basic and acidic residues" evidence="8">
    <location>
        <begin position="328"/>
        <end position="379"/>
    </location>
</feature>
<organism evidence="10 11">
    <name type="scientific">Peronospora effusa</name>
    <dbReference type="NCBI Taxonomy" id="542832"/>
    <lineage>
        <taxon>Eukaryota</taxon>
        <taxon>Sar</taxon>
        <taxon>Stramenopiles</taxon>
        <taxon>Oomycota</taxon>
        <taxon>Peronosporomycetes</taxon>
        <taxon>Peronosporales</taxon>
        <taxon>Peronosporaceae</taxon>
        <taxon>Peronospora</taxon>
    </lineage>
</organism>
<dbReference type="GO" id="GO:0000398">
    <property type="term" value="P:mRNA splicing, via spliceosome"/>
    <property type="evidence" value="ECO:0007669"/>
    <property type="project" value="TreeGrafter"/>
</dbReference>
<dbReference type="SMART" id="SM01083">
    <property type="entry name" value="Cir_N"/>
    <property type="match status" value="1"/>
</dbReference>
<dbReference type="AlphaFoldDB" id="A0A3R7XFS2"/>